<dbReference type="InterPro" id="IPR002156">
    <property type="entry name" value="RNaseH_domain"/>
</dbReference>
<dbReference type="CDD" id="cd09279">
    <property type="entry name" value="RNase_HI_like"/>
    <property type="match status" value="1"/>
</dbReference>
<accession>A0A1F5Z8B6</accession>
<comment type="caution">
    <text evidence="2">The sequence shown here is derived from an EMBL/GenBank/DDBJ whole genome shotgun (WGS) entry which is preliminary data.</text>
</comment>
<sequence length="144" mass="16354">MKISVYTDGGARGNPGPAAIGVIINIEYDNLGKQHIRFGEVIGETTNNVAEYQAIIAAYKKLTEIINDNDEKISDIKFFIDSNLIVSQINGLFKTKNVQLRELLVEIRTWEGRFSDSHLTYQFIPRLHNQEADREVNAALDRQF</sequence>
<dbReference type="PANTHER" id="PTHR46387">
    <property type="entry name" value="POLYNUCLEOTIDYL TRANSFERASE, RIBONUCLEASE H-LIKE SUPERFAMILY PROTEIN"/>
    <property type="match status" value="1"/>
</dbReference>
<dbReference type="STRING" id="1798373.A2154_00750"/>
<protein>
    <recommendedName>
        <fullName evidence="1">RNase H type-1 domain-containing protein</fullName>
    </recommendedName>
</protein>
<dbReference type="AlphaFoldDB" id="A0A1F5Z8B6"/>
<evidence type="ECO:0000313" key="3">
    <source>
        <dbReference type="Proteomes" id="UP000176854"/>
    </source>
</evidence>
<dbReference type="GO" id="GO:0003676">
    <property type="term" value="F:nucleic acid binding"/>
    <property type="evidence" value="ECO:0007669"/>
    <property type="project" value="InterPro"/>
</dbReference>
<dbReference type="InterPro" id="IPR012337">
    <property type="entry name" value="RNaseH-like_sf"/>
</dbReference>
<evidence type="ECO:0000313" key="2">
    <source>
        <dbReference type="EMBL" id="OGG08613.1"/>
    </source>
</evidence>
<dbReference type="PROSITE" id="PS50879">
    <property type="entry name" value="RNASE_H_1"/>
    <property type="match status" value="1"/>
</dbReference>
<dbReference type="SUPFAM" id="SSF53098">
    <property type="entry name" value="Ribonuclease H-like"/>
    <property type="match status" value="1"/>
</dbReference>
<dbReference type="Proteomes" id="UP000176854">
    <property type="component" value="Unassembled WGS sequence"/>
</dbReference>
<dbReference type="PANTHER" id="PTHR46387:SF2">
    <property type="entry name" value="RIBONUCLEASE HI"/>
    <property type="match status" value="1"/>
</dbReference>
<organism evidence="2 3">
    <name type="scientific">Candidatus Gottesmanbacteria bacterium RBG_16_43_7</name>
    <dbReference type="NCBI Taxonomy" id="1798373"/>
    <lineage>
        <taxon>Bacteria</taxon>
        <taxon>Candidatus Gottesmaniibacteriota</taxon>
    </lineage>
</organism>
<gene>
    <name evidence="2" type="ORF">A2154_00750</name>
</gene>
<evidence type="ECO:0000259" key="1">
    <source>
        <dbReference type="PROSITE" id="PS50879"/>
    </source>
</evidence>
<dbReference type="EMBL" id="MFJC01000060">
    <property type="protein sequence ID" value="OGG08613.1"/>
    <property type="molecule type" value="Genomic_DNA"/>
</dbReference>
<dbReference type="Pfam" id="PF13456">
    <property type="entry name" value="RVT_3"/>
    <property type="match status" value="1"/>
</dbReference>
<dbReference type="GO" id="GO:0004523">
    <property type="term" value="F:RNA-DNA hybrid ribonuclease activity"/>
    <property type="evidence" value="ECO:0007669"/>
    <property type="project" value="InterPro"/>
</dbReference>
<name>A0A1F5Z8B6_9BACT</name>
<feature type="domain" description="RNase H type-1" evidence="1">
    <location>
        <begin position="1"/>
        <end position="141"/>
    </location>
</feature>
<dbReference type="InterPro" id="IPR036397">
    <property type="entry name" value="RNaseH_sf"/>
</dbReference>
<reference evidence="2 3" key="1">
    <citation type="journal article" date="2016" name="Nat. Commun.">
        <title>Thousands of microbial genomes shed light on interconnected biogeochemical processes in an aquifer system.</title>
        <authorList>
            <person name="Anantharaman K."/>
            <person name="Brown C.T."/>
            <person name="Hug L.A."/>
            <person name="Sharon I."/>
            <person name="Castelle C.J."/>
            <person name="Probst A.J."/>
            <person name="Thomas B.C."/>
            <person name="Singh A."/>
            <person name="Wilkins M.J."/>
            <person name="Karaoz U."/>
            <person name="Brodie E.L."/>
            <person name="Williams K.H."/>
            <person name="Hubbard S.S."/>
            <person name="Banfield J.F."/>
        </authorList>
    </citation>
    <scope>NUCLEOTIDE SEQUENCE [LARGE SCALE GENOMIC DNA]</scope>
</reference>
<proteinExistence type="predicted"/>
<dbReference type="Gene3D" id="3.30.420.10">
    <property type="entry name" value="Ribonuclease H-like superfamily/Ribonuclease H"/>
    <property type="match status" value="1"/>
</dbReference>